<dbReference type="FunFam" id="3.40.50.300:FF:000585">
    <property type="entry name" value="Structural maintenance of chromosomes 4"/>
    <property type="match status" value="1"/>
</dbReference>
<dbReference type="FunFam" id="1.20.1050.60:FF:000002">
    <property type="entry name" value="Glycosyl hydrolase family 92"/>
    <property type="match status" value="1"/>
</dbReference>
<feature type="compositionally biased region" description="Acidic residues" evidence="13">
    <location>
        <begin position="100"/>
        <end position="129"/>
    </location>
</feature>
<evidence type="ECO:0000313" key="16">
    <source>
        <dbReference type="Proteomes" id="UP000191285"/>
    </source>
</evidence>
<accession>A0A1V6TTL0</accession>
<dbReference type="SUPFAM" id="SSF48208">
    <property type="entry name" value="Six-hairpin glycosidases"/>
    <property type="match status" value="1"/>
</dbReference>
<evidence type="ECO:0000256" key="3">
    <source>
        <dbReference type="ARBA" id="ARBA00018693"/>
    </source>
</evidence>
<keyword evidence="11" id="KW-0131">Cell cycle</keyword>
<feature type="compositionally biased region" description="Acidic residues" evidence="13">
    <location>
        <begin position="42"/>
        <end position="53"/>
    </location>
</feature>
<dbReference type="Gene3D" id="1.20.1610.10">
    <property type="entry name" value="alpha-1,2-mannosidases domains"/>
    <property type="match status" value="1"/>
</dbReference>
<evidence type="ECO:0000256" key="12">
    <source>
        <dbReference type="SAM" id="Coils"/>
    </source>
</evidence>
<feature type="coiled-coil region" evidence="12">
    <location>
        <begin position="628"/>
        <end position="662"/>
    </location>
</feature>
<comment type="caution">
    <text evidence="15">The sequence shown here is derived from an EMBL/GenBank/DDBJ whole genome shotgun (WGS) entry which is preliminary data.</text>
</comment>
<dbReference type="PANTHER" id="PTHR18937">
    <property type="entry name" value="STRUCTURAL MAINTENANCE OF CHROMOSOMES SMC FAMILY MEMBER"/>
    <property type="match status" value="1"/>
</dbReference>
<evidence type="ECO:0000256" key="11">
    <source>
        <dbReference type="ARBA" id="ARBA00023306"/>
    </source>
</evidence>
<comment type="similarity">
    <text evidence="2">Belongs to the SMC family. SMC4 subfamily.</text>
</comment>
<dbReference type="PANTHER" id="PTHR18937:SF172">
    <property type="entry name" value="STRUCTURAL MAINTENANCE OF CHROMOSOMES PROTEIN"/>
    <property type="match status" value="1"/>
</dbReference>
<evidence type="ECO:0000256" key="8">
    <source>
        <dbReference type="ARBA" id="ARBA00023054"/>
    </source>
</evidence>
<dbReference type="InterPro" id="IPR014718">
    <property type="entry name" value="GH-type_carb-bd"/>
</dbReference>
<sequence length="2282" mass="254674">MASLAKGRPSRRSAPRRSYVVEETSESEDPGNVTPTPSNHDNDEESAEEEEDYTPVPNQAKRASRSKRMTLDPVTPSTVKPARKSRQSVASVAPESEASQAEETDGNENDENDENDENAESTDNDENDEGPSMVSVVADPDSPSHQAAKKRKSIEPAELDPGSPSNMAALKRQSMASRKSRGSITPKAAKGSLPTPEPSASPESEVRAQRESVPPLADITESAVNQSSPSKPAEEPRSQVSYINPNSTVLEKPMDIVMKSRNMTAPAPAEPAEVKPRMIIQNLILNNFKSYAGKQVVGPFHASFSSVVGPNGSGKSNVIDSLLFVFGFRASKMRQGKISALIHNSAQYPNLPFCEVEVHFEQVLDLPDGGHEVIPDSHLIVSRRAFRNNSSKYYMNKKETNFTTVTTFLRDRGIDLDHKRFLILQGEVESIAQMKAKAANEHDEGLLEYLEDIIGTSKYKTPIDEAAAELETFNDVCVEKNNRVQHVEKEKTALEDKKNQAVAYMVEENELSQKQSALYQIYIAECADNVRVTEEAILQMQEQLNMELEKHEGNESGIKELEKAYKRASREWETMEKESQGLMKEMAKYDKETVKFEEKKKFLVNKQKKLEKTMQTSRLAASECQSTVEKHSDDIERKSAEVTQLEQEMQAEEKELDSIRESLKGKTQGLSDQIAAKQKSLEPWNEKINQKQSAAAVAQSELDILRERSNAGAVLLEEARGKIGTIEETLQSKQTDLEERQAQKETLEGEVEKLKHDLKKYVAREPEVRAHVSSARQKADEARVSLQNTQNRGSVLTGLMRLKESGRIDGFHGRLGNLGTIDEKYDVAISTACPALDNMVVETVEVGQQCIDYLRKNNLGRANFILLDRLPRRDMSSIYTPESVPRLYDLVKPKDPKFAPAFYSVMQNTLVAKDLEQANRIAYGARRWRVVTLDGQLIDVSGTMSGGGTRVARGAMSSKQVADTTKDQVSRLESDLEELEKKFQHFQEKQRNIESQMRDKTDEIPRVETKIQKIMIEIDSTKRSLVDAQRRVKELSAEHKPSKSDESQSAALEEQIEAVNNEIEELNNAKSGIEEEIQTLQGKIMEVGGVRLRGQKAKVDGLKEQINLLTEEISNAEVQKSKNEKLITKHSKARDGSQKELEQISADLEKLEEDVANQATDASGWREKAEEAEEALETKKGELKTLKQELDDKKAELNESRATEIEMRNKLDENQKALGENQKRSRYWEEKLSKLSLQNVSDLGEEQEAMELQTYTNDELDAMNKESLKAVIAALEEKVQNASVDLSVIEEYRRRTTEHEARSADLANALTSRDSAKSRLDGLRSARLNGFMEGFGIISLRLKEMYQMITMGGNAELELVDSLDPFSEGILFSVMPPKKSWKNIGNLSGGEKTLSSLALVFALHHYKPTPLYVMDEIDAALDFRNVSIVASYIKERTKNAQFVVISLRNNMFELASRLVGVYKVNHMTKSVTIENRDYIEATTTTSPILDTGLSKFVNPFIGAEGPDGTGFGGGDIFVGGARPFGVVKLGIDSTAANWSTAVLNGGWTPDGNVTGFSMMHESGTGGAPKYGVISQMPLTGLDGVNVLDNLTYSQERIGDDVASVGYFKTKLKSGVEVELSASRHAGILEYSFPEGEKNILIDLSHFTHDEKYLPASPGDADGQLFAGGEIQIEDDGKAYSGYGTYAGGWNNGAPFTVYFYGEFNSRPNQARTFSGPNTDPMPRYQNLANGGTSQPEFGNQTDKINSGPMNNRIGVLLTWNDGPALHVTSRVGISFISTDRAKSYIKKEIPSWKLDDTVVDAVKEWNHDVFDKIQVPIDDSANLTHVRLLYSSLYFMHLMPSDRTGENPLWDSGEPYWDDFYTMWDIFRCTVSFYHIFQPKYYESMIRSLIDIWKYAGFMPDGRSGNWNGLVQGGSDADNVLADAYVKGLRGGINWTEGYAAMVKDAEVTPYNTFDPTDFTASTKEGRGALDDWKELGFVSQDRNTRCISRTVEYSLNDFAVAQVAKGEMPEDVEKYMNRSAGWQNIWDENVESLGFKGFLAPRLADGRFNDSSYDPRLCGGCEWMDVSYEGIPWEYSFVVPHDVKTLIHLMGGAKTFESRLDMMFKPNTSVQNLGANGAGITTLINIGNEPDFATPYLYNYINKQAKSVMQSRSLANQYFKDAAYGIPGNSDAGAMNSWLLWQMLGIYPVVTQPVYLISSPWFSDLNMTINGDKTLRIKATGLDEAYFVQGVQINGKRWTKNWFEHEDLMVEGGTIEFQLGEEETEWETGDVPPSPGHVQLK</sequence>
<dbReference type="Gene3D" id="3.30.2080.10">
    <property type="entry name" value="GH92 mannosidase domain"/>
    <property type="match status" value="1"/>
</dbReference>
<evidence type="ECO:0000256" key="1">
    <source>
        <dbReference type="ARBA" id="ARBA00004123"/>
    </source>
</evidence>
<evidence type="ECO:0000313" key="15">
    <source>
        <dbReference type="EMBL" id="OQE29728.1"/>
    </source>
</evidence>
<evidence type="ECO:0000256" key="2">
    <source>
        <dbReference type="ARBA" id="ARBA00006005"/>
    </source>
</evidence>
<dbReference type="InterPro" id="IPR003395">
    <property type="entry name" value="RecF/RecN/SMC_N"/>
</dbReference>
<keyword evidence="10" id="KW-0539">Nucleus</keyword>
<dbReference type="InterPro" id="IPR041371">
    <property type="entry name" value="GH92_N"/>
</dbReference>
<dbReference type="GO" id="GO:0005634">
    <property type="term" value="C:nucleus"/>
    <property type="evidence" value="ECO:0007669"/>
    <property type="project" value="UniProtKB-SubCell"/>
</dbReference>
<dbReference type="STRING" id="303698.A0A1V6TTL0"/>
<dbReference type="GO" id="GO:0005524">
    <property type="term" value="F:ATP binding"/>
    <property type="evidence" value="ECO:0007669"/>
    <property type="project" value="UniProtKB-KW"/>
</dbReference>
<dbReference type="SUPFAM" id="SSF52540">
    <property type="entry name" value="P-loop containing nucleoside triphosphate hydrolases"/>
    <property type="match status" value="1"/>
</dbReference>
<dbReference type="Gene3D" id="3.30.70.1620">
    <property type="match status" value="1"/>
</dbReference>
<evidence type="ECO:0000259" key="14">
    <source>
        <dbReference type="SMART" id="SM00968"/>
    </source>
</evidence>
<dbReference type="GO" id="GO:0000796">
    <property type="term" value="C:condensin complex"/>
    <property type="evidence" value="ECO:0007669"/>
    <property type="project" value="TreeGrafter"/>
</dbReference>
<dbReference type="FunFam" id="2.70.98.10:FF:000028">
    <property type="entry name" value="Alpha-1,2-mannosidase family protein (AFU_orthologue AFUA_5G10520)"/>
    <property type="match status" value="1"/>
</dbReference>
<dbReference type="GO" id="GO:0005975">
    <property type="term" value="P:carbohydrate metabolic process"/>
    <property type="evidence" value="ECO:0007669"/>
    <property type="project" value="InterPro"/>
</dbReference>
<dbReference type="InterPro" id="IPR010935">
    <property type="entry name" value="SMC_hinge"/>
</dbReference>
<feature type="domain" description="SMC hinge" evidence="14">
    <location>
        <begin position="809"/>
        <end position="922"/>
    </location>
</feature>
<feature type="compositionally biased region" description="Low complexity" evidence="13">
    <location>
        <begin position="87"/>
        <end position="99"/>
    </location>
</feature>
<dbReference type="Pfam" id="PF06470">
    <property type="entry name" value="SMC_hinge"/>
    <property type="match status" value="1"/>
</dbReference>
<dbReference type="Gene3D" id="1.20.1060.20">
    <property type="match status" value="1"/>
</dbReference>
<dbReference type="InterPro" id="IPR036277">
    <property type="entry name" value="SMC_hinge_sf"/>
</dbReference>
<evidence type="ECO:0000256" key="5">
    <source>
        <dbReference type="ARBA" id="ARBA00022741"/>
    </source>
</evidence>
<evidence type="ECO:0000256" key="6">
    <source>
        <dbReference type="ARBA" id="ARBA00022776"/>
    </source>
</evidence>
<feature type="region of interest" description="Disordered" evidence="13">
    <location>
        <begin position="2263"/>
        <end position="2282"/>
    </location>
</feature>
<dbReference type="EMBL" id="MLKD01000002">
    <property type="protein sequence ID" value="OQE29728.1"/>
    <property type="molecule type" value="Genomic_DNA"/>
</dbReference>
<dbReference type="Pfam" id="PF17678">
    <property type="entry name" value="Glyco_hydro_92N"/>
    <property type="match status" value="1"/>
</dbReference>
<dbReference type="Gene3D" id="3.40.50.300">
    <property type="entry name" value="P-loop containing nucleotide triphosphate hydrolases"/>
    <property type="match status" value="2"/>
</dbReference>
<keyword evidence="6" id="KW-0498">Mitosis</keyword>
<protein>
    <recommendedName>
        <fullName evidence="3">Structural maintenance of chromosomes protein 4</fullName>
    </recommendedName>
</protein>
<dbReference type="Pfam" id="PF07971">
    <property type="entry name" value="Glyco_hydro_92"/>
    <property type="match status" value="1"/>
</dbReference>
<dbReference type="Proteomes" id="UP000191285">
    <property type="component" value="Unassembled WGS sequence"/>
</dbReference>
<keyword evidence="4" id="KW-0132">Cell division</keyword>
<organism evidence="15 16">
    <name type="scientific">Penicillium steckii</name>
    <dbReference type="NCBI Taxonomy" id="303698"/>
    <lineage>
        <taxon>Eukaryota</taxon>
        <taxon>Fungi</taxon>
        <taxon>Dikarya</taxon>
        <taxon>Ascomycota</taxon>
        <taxon>Pezizomycotina</taxon>
        <taxon>Eurotiomycetes</taxon>
        <taxon>Eurotiomycetidae</taxon>
        <taxon>Eurotiales</taxon>
        <taxon>Aspergillaceae</taxon>
        <taxon>Penicillium</taxon>
    </lineage>
</organism>
<keyword evidence="5" id="KW-0547">Nucleotide-binding</keyword>
<feature type="coiled-coil region" evidence="12">
    <location>
        <begin position="688"/>
        <end position="792"/>
    </location>
</feature>
<dbReference type="Pfam" id="PF02463">
    <property type="entry name" value="SMC_N"/>
    <property type="match status" value="1"/>
</dbReference>
<dbReference type="InterPro" id="IPR027417">
    <property type="entry name" value="P-loop_NTPase"/>
</dbReference>
<evidence type="ECO:0000256" key="13">
    <source>
        <dbReference type="SAM" id="MobiDB-lite"/>
    </source>
</evidence>
<name>A0A1V6TTL0_9EURO</name>
<feature type="coiled-coil region" evidence="12">
    <location>
        <begin position="962"/>
        <end position="1203"/>
    </location>
</feature>
<keyword evidence="9" id="KW-0226">DNA condensation</keyword>
<proteinExistence type="inferred from homology"/>
<reference evidence="16" key="1">
    <citation type="journal article" date="2017" name="Nat. Microbiol.">
        <title>Global analysis of biosynthetic gene clusters reveals vast potential of secondary metabolite production in Penicillium species.</title>
        <authorList>
            <person name="Nielsen J.C."/>
            <person name="Grijseels S."/>
            <person name="Prigent S."/>
            <person name="Ji B."/>
            <person name="Dainat J."/>
            <person name="Nielsen K.F."/>
            <person name="Frisvad J.C."/>
            <person name="Workman M."/>
            <person name="Nielsen J."/>
        </authorList>
    </citation>
    <scope>NUCLEOTIDE SEQUENCE [LARGE SCALE GENOMIC DNA]</scope>
    <source>
        <strain evidence="16">IBT 24891</strain>
    </source>
</reference>
<feature type="region of interest" description="Disordered" evidence="13">
    <location>
        <begin position="1"/>
        <end position="246"/>
    </location>
</feature>
<gene>
    <name evidence="15" type="ORF">PENSTE_c002G07565</name>
</gene>
<evidence type="ECO:0000256" key="9">
    <source>
        <dbReference type="ARBA" id="ARBA00023067"/>
    </source>
</evidence>
<dbReference type="GO" id="GO:0007076">
    <property type="term" value="P:mitotic chromosome condensation"/>
    <property type="evidence" value="ECO:0007669"/>
    <property type="project" value="TreeGrafter"/>
</dbReference>
<dbReference type="OrthoDB" id="5575062at2759"/>
<evidence type="ECO:0000256" key="4">
    <source>
        <dbReference type="ARBA" id="ARBA00022618"/>
    </source>
</evidence>
<dbReference type="Gene3D" id="1.20.1050.60">
    <property type="entry name" value="alpha-1,2-mannosidase"/>
    <property type="match status" value="1"/>
</dbReference>
<dbReference type="Gene3D" id="2.70.98.10">
    <property type="match status" value="1"/>
</dbReference>
<keyword evidence="8 12" id="KW-0175">Coiled coil</keyword>
<dbReference type="InterPro" id="IPR012939">
    <property type="entry name" value="Glyco_hydro_92"/>
</dbReference>
<evidence type="ECO:0000256" key="7">
    <source>
        <dbReference type="ARBA" id="ARBA00022840"/>
    </source>
</evidence>
<dbReference type="GO" id="GO:0051301">
    <property type="term" value="P:cell division"/>
    <property type="evidence" value="ECO:0007669"/>
    <property type="project" value="UniProtKB-KW"/>
</dbReference>
<dbReference type="InterPro" id="IPR005887">
    <property type="entry name" value="GH92_a_mannosidase_put"/>
</dbReference>
<dbReference type="SUPFAM" id="SSF75553">
    <property type="entry name" value="Smc hinge domain"/>
    <property type="match status" value="1"/>
</dbReference>
<comment type="subcellular location">
    <subcellularLocation>
        <location evidence="1">Nucleus</location>
    </subcellularLocation>
</comment>
<keyword evidence="7" id="KW-0067">ATP-binding</keyword>
<dbReference type="NCBIfam" id="TIGR01180">
    <property type="entry name" value="aman2_put"/>
    <property type="match status" value="1"/>
</dbReference>
<keyword evidence="16" id="KW-1185">Reference proteome</keyword>
<dbReference type="FunFam" id="3.40.50.300:FF:000481">
    <property type="entry name" value="Structural maintenance of chromosomes 4"/>
    <property type="match status" value="1"/>
</dbReference>
<dbReference type="Gene3D" id="1.10.287.1490">
    <property type="match status" value="1"/>
</dbReference>
<dbReference type="GO" id="GO:0030246">
    <property type="term" value="F:carbohydrate binding"/>
    <property type="evidence" value="ECO:0007669"/>
    <property type="project" value="InterPro"/>
</dbReference>
<dbReference type="InterPro" id="IPR008928">
    <property type="entry name" value="6-hairpin_glycosidase_sf"/>
</dbReference>
<dbReference type="SMART" id="SM00968">
    <property type="entry name" value="SMC_hinge"/>
    <property type="match status" value="1"/>
</dbReference>
<dbReference type="FunFam" id="3.30.2080.10:FF:000001">
    <property type="entry name" value="Alpha-1,2-mannosidase subfamily"/>
    <property type="match status" value="1"/>
</dbReference>
<evidence type="ECO:0000256" key="10">
    <source>
        <dbReference type="ARBA" id="ARBA00023242"/>
    </source>
</evidence>